<dbReference type="OrthoDB" id="514608at2759"/>
<reference evidence="7 8" key="1">
    <citation type="journal article" date="2018" name="Plant J.">
        <title>Genome sequences of Chlorella sorokiniana UTEX 1602 and Micractinium conductrix SAG 241.80: implications to maltose excretion by a green alga.</title>
        <authorList>
            <person name="Arriola M.B."/>
            <person name="Velmurugan N."/>
            <person name="Zhang Y."/>
            <person name="Plunkett M.H."/>
            <person name="Hondzo H."/>
            <person name="Barney B.M."/>
        </authorList>
    </citation>
    <scope>NUCLEOTIDE SEQUENCE [LARGE SCALE GENOMIC DNA]</scope>
    <source>
        <strain evidence="7 8">SAG 241.80</strain>
    </source>
</reference>
<proteinExistence type="predicted"/>
<evidence type="ECO:0000256" key="2">
    <source>
        <dbReference type="ARBA" id="ARBA00022692"/>
    </source>
</evidence>
<feature type="transmembrane region" description="Helical" evidence="6">
    <location>
        <begin position="321"/>
        <end position="345"/>
    </location>
</feature>
<dbReference type="Gene3D" id="1.10.3080.10">
    <property type="entry name" value="Clc chloride channel"/>
    <property type="match status" value="1"/>
</dbReference>
<comment type="subcellular location">
    <subcellularLocation>
        <location evidence="1">Membrane</location>
        <topology evidence="1">Multi-pass membrane protein</topology>
    </subcellularLocation>
</comment>
<evidence type="ECO:0000256" key="3">
    <source>
        <dbReference type="ARBA" id="ARBA00022989"/>
    </source>
</evidence>
<dbReference type="PANTHER" id="PTHR43427">
    <property type="entry name" value="CHLORIDE CHANNEL PROTEIN CLC-E"/>
    <property type="match status" value="1"/>
</dbReference>
<dbReference type="InterPro" id="IPR001807">
    <property type="entry name" value="ClC"/>
</dbReference>
<feature type="transmembrane region" description="Helical" evidence="6">
    <location>
        <begin position="80"/>
        <end position="104"/>
    </location>
</feature>
<keyword evidence="8" id="KW-1185">Reference proteome</keyword>
<feature type="transmembrane region" description="Helical" evidence="6">
    <location>
        <begin position="278"/>
        <end position="301"/>
    </location>
</feature>
<feature type="region of interest" description="Disordered" evidence="5">
    <location>
        <begin position="30"/>
        <end position="68"/>
    </location>
</feature>
<keyword evidence="2 6" id="KW-0812">Transmembrane</keyword>
<evidence type="ECO:0000256" key="6">
    <source>
        <dbReference type="SAM" id="Phobius"/>
    </source>
</evidence>
<evidence type="ECO:0000313" key="7">
    <source>
        <dbReference type="EMBL" id="PSC70951.1"/>
    </source>
</evidence>
<evidence type="ECO:0000256" key="5">
    <source>
        <dbReference type="SAM" id="MobiDB-lite"/>
    </source>
</evidence>
<dbReference type="GO" id="GO:0016020">
    <property type="term" value="C:membrane"/>
    <property type="evidence" value="ECO:0007669"/>
    <property type="project" value="UniProtKB-SubCell"/>
</dbReference>
<dbReference type="InterPro" id="IPR014743">
    <property type="entry name" value="Cl-channel_core"/>
</dbReference>
<dbReference type="InterPro" id="IPR050368">
    <property type="entry name" value="ClC-type_chloride_channel"/>
</dbReference>
<dbReference type="SUPFAM" id="SSF81340">
    <property type="entry name" value="Clc chloride channel"/>
    <property type="match status" value="1"/>
</dbReference>
<dbReference type="AlphaFoldDB" id="A0A2P6VA67"/>
<feature type="transmembrane region" description="Helical" evidence="6">
    <location>
        <begin position="431"/>
        <end position="452"/>
    </location>
</feature>
<feature type="transmembrane region" description="Helical" evidence="6">
    <location>
        <begin position="136"/>
        <end position="156"/>
    </location>
</feature>
<feature type="transmembrane region" description="Helical" evidence="6">
    <location>
        <begin position="494"/>
        <end position="513"/>
    </location>
</feature>
<accession>A0A2P6VA67</accession>
<feature type="transmembrane region" description="Helical" evidence="6">
    <location>
        <begin position="458"/>
        <end position="482"/>
    </location>
</feature>
<evidence type="ECO:0000256" key="1">
    <source>
        <dbReference type="ARBA" id="ARBA00004141"/>
    </source>
</evidence>
<evidence type="ECO:0000256" key="4">
    <source>
        <dbReference type="ARBA" id="ARBA00023136"/>
    </source>
</evidence>
<dbReference type="Proteomes" id="UP000239649">
    <property type="component" value="Unassembled WGS sequence"/>
</dbReference>
<protein>
    <submittedName>
        <fullName evidence="7">Chloride channel</fullName>
    </submittedName>
</protein>
<dbReference type="PANTHER" id="PTHR43427:SF12">
    <property type="entry name" value="CHLORIDE TRANSPORTER"/>
    <property type="match status" value="1"/>
</dbReference>
<evidence type="ECO:0000313" key="8">
    <source>
        <dbReference type="Proteomes" id="UP000239649"/>
    </source>
</evidence>
<organism evidence="7 8">
    <name type="scientific">Micractinium conductrix</name>
    <dbReference type="NCBI Taxonomy" id="554055"/>
    <lineage>
        <taxon>Eukaryota</taxon>
        <taxon>Viridiplantae</taxon>
        <taxon>Chlorophyta</taxon>
        <taxon>core chlorophytes</taxon>
        <taxon>Trebouxiophyceae</taxon>
        <taxon>Chlorellales</taxon>
        <taxon>Chlorellaceae</taxon>
        <taxon>Chlorella clade</taxon>
        <taxon>Micractinium</taxon>
    </lineage>
</organism>
<keyword evidence="3 6" id="KW-1133">Transmembrane helix</keyword>
<gene>
    <name evidence="7" type="ORF">C2E20_5631</name>
</gene>
<dbReference type="Pfam" id="PF00654">
    <property type="entry name" value="Voltage_CLC"/>
    <property type="match status" value="1"/>
</dbReference>
<name>A0A2P6VA67_9CHLO</name>
<feature type="transmembrane region" description="Helical" evidence="6">
    <location>
        <begin position="233"/>
        <end position="258"/>
    </location>
</feature>
<feature type="transmembrane region" description="Helical" evidence="6">
    <location>
        <begin position="365"/>
        <end position="385"/>
    </location>
</feature>
<sequence length="530" mass="53813">MAADDLGGKADVEAADGGDGVADTVVAAAAAPSATRRASVPGSQRLSDHEGEEEDDGDTPAVADGEPPFDPPFAQLLPPFGFWVDAVALLLLGGALGAFAWCYLKAITEVNNLWLRADGKASYPEPDTLGFGQGRAWWIGLCGGAGLAVGCTRVVLGVETVPSFVAELRTMHVEPLPALKSSLVSLLGLLGGVPMGPEAGLGSIAGAAGTLLARLGARLAPRRSGSAPLRRRLAVLAAMSSVFAAILPTPLTALLLVLELSRAQVTLGTRYGLAYGKLITFLVVAATGGFVVYYAIAGYTYLNPLFTTLSALLAEVYEQMYVVAGLLFGVMGAALATVYILLAGVARALVGAMRRAMEALLGRKACVVVLATLGGAATGALGWAMPLVLTDGAEQLATILAQPQAIGSSVLAASAFAKAFAYHLSAECGFVGGLFLPMLATSSMLGAVFRNVTSVNPLVAASCAMIALPAALVDAPLMLAVLAVSMLQIGPQGLVPILTTAVTAHVLCLGIGLPQWLVAKAKGRAGAAAA</sequence>
<keyword evidence="4 6" id="KW-0472">Membrane</keyword>
<comment type="caution">
    <text evidence="7">The sequence shown here is derived from an EMBL/GenBank/DDBJ whole genome shotgun (WGS) entry which is preliminary data.</text>
</comment>
<dbReference type="GO" id="GO:0015108">
    <property type="term" value="F:chloride transmembrane transporter activity"/>
    <property type="evidence" value="ECO:0007669"/>
    <property type="project" value="InterPro"/>
</dbReference>
<dbReference type="EMBL" id="LHPF02000017">
    <property type="protein sequence ID" value="PSC70951.1"/>
    <property type="molecule type" value="Genomic_DNA"/>
</dbReference>